<protein>
    <recommendedName>
        <fullName evidence="8">DUF4870 domain-containing protein</fullName>
    </recommendedName>
</protein>
<feature type="transmembrane region" description="Helical" evidence="5">
    <location>
        <begin position="80"/>
        <end position="98"/>
    </location>
</feature>
<dbReference type="HOGENOM" id="CLU_095018_2_1_0"/>
<dbReference type="KEGG" id="ote:Oter_4064"/>
<evidence type="ECO:0008006" key="8">
    <source>
        <dbReference type="Google" id="ProtNLM"/>
    </source>
</evidence>
<dbReference type="STRING" id="452637.Oter_4064"/>
<keyword evidence="4 5" id="KW-0472">Membrane</keyword>
<dbReference type="OrthoDB" id="6400719at2"/>
<evidence type="ECO:0000256" key="5">
    <source>
        <dbReference type="SAM" id="Phobius"/>
    </source>
</evidence>
<evidence type="ECO:0000256" key="2">
    <source>
        <dbReference type="ARBA" id="ARBA00022692"/>
    </source>
</evidence>
<keyword evidence="3 5" id="KW-1133">Transmembrane helix</keyword>
<dbReference type="eggNOG" id="COG4818">
    <property type="taxonomic scope" value="Bacteria"/>
</dbReference>
<keyword evidence="2 5" id="KW-0812">Transmembrane</keyword>
<organism evidence="6 7">
    <name type="scientific">Opitutus terrae (strain DSM 11246 / JCM 15787 / PB90-1)</name>
    <dbReference type="NCBI Taxonomy" id="452637"/>
    <lineage>
        <taxon>Bacteria</taxon>
        <taxon>Pseudomonadati</taxon>
        <taxon>Verrucomicrobiota</taxon>
        <taxon>Opitutia</taxon>
        <taxon>Opitutales</taxon>
        <taxon>Opitutaceae</taxon>
        <taxon>Opitutus</taxon>
    </lineage>
</organism>
<dbReference type="Proteomes" id="UP000007013">
    <property type="component" value="Chromosome"/>
</dbReference>
<dbReference type="EMBL" id="CP001032">
    <property type="protein sequence ID" value="ACB77338.1"/>
    <property type="molecule type" value="Genomic_DNA"/>
</dbReference>
<accession>B2A002</accession>
<proteinExistence type="predicted"/>
<dbReference type="AlphaFoldDB" id="B2A002"/>
<feature type="transmembrane region" description="Helical" evidence="5">
    <location>
        <begin position="20"/>
        <end position="39"/>
    </location>
</feature>
<evidence type="ECO:0000313" key="6">
    <source>
        <dbReference type="EMBL" id="ACB77338.1"/>
    </source>
</evidence>
<keyword evidence="7" id="KW-1185">Reference proteome</keyword>
<name>B2A002_OPITP</name>
<dbReference type="Pfam" id="PF09685">
    <property type="entry name" value="MamF_MmsF"/>
    <property type="match status" value="1"/>
</dbReference>
<comment type="subcellular location">
    <subcellularLocation>
        <location evidence="1">Membrane</location>
        <topology evidence="1">Multi-pass membrane protein</topology>
    </subcellularLocation>
</comment>
<evidence type="ECO:0000256" key="4">
    <source>
        <dbReference type="ARBA" id="ARBA00023136"/>
    </source>
</evidence>
<dbReference type="InterPro" id="IPR019109">
    <property type="entry name" value="MamF_MmsF"/>
</dbReference>
<evidence type="ECO:0000313" key="7">
    <source>
        <dbReference type="Proteomes" id="UP000007013"/>
    </source>
</evidence>
<sequence>MTSSPLSPAAVAAEDKTTAIVSYLTLIGFIVAIVLHNSKKTTLGAFHLRQSLGLMLTSIAMMFVGTVLAFIPYLGWLLSMALWVGLLVLWISGLLAAIQGERKPVPVLGLHYQNWFGNAFE</sequence>
<evidence type="ECO:0000256" key="3">
    <source>
        <dbReference type="ARBA" id="ARBA00022989"/>
    </source>
</evidence>
<evidence type="ECO:0000256" key="1">
    <source>
        <dbReference type="ARBA" id="ARBA00004141"/>
    </source>
</evidence>
<gene>
    <name evidence="6" type="ordered locus">Oter_4064</name>
</gene>
<dbReference type="RefSeq" id="WP_012376866.1">
    <property type="nucleotide sequence ID" value="NC_010571.1"/>
</dbReference>
<feature type="transmembrane region" description="Helical" evidence="5">
    <location>
        <begin position="51"/>
        <end position="74"/>
    </location>
</feature>
<reference evidence="6 7" key="1">
    <citation type="journal article" date="2011" name="J. Bacteriol.">
        <title>Genome sequence of the verrucomicrobium Opitutus terrae PB90-1, an abundant inhabitant of rice paddy soil ecosystems.</title>
        <authorList>
            <person name="van Passel M.W."/>
            <person name="Kant R."/>
            <person name="Palva A."/>
            <person name="Copeland A."/>
            <person name="Lucas S."/>
            <person name="Lapidus A."/>
            <person name="Glavina del Rio T."/>
            <person name="Pitluck S."/>
            <person name="Goltsman E."/>
            <person name="Clum A."/>
            <person name="Sun H."/>
            <person name="Schmutz J."/>
            <person name="Larimer F.W."/>
            <person name="Land M.L."/>
            <person name="Hauser L."/>
            <person name="Kyrpides N."/>
            <person name="Mikhailova N."/>
            <person name="Richardson P.P."/>
            <person name="Janssen P.H."/>
            <person name="de Vos W.M."/>
            <person name="Smidt H."/>
        </authorList>
    </citation>
    <scope>NUCLEOTIDE SEQUENCE [LARGE SCALE GENOMIC DNA]</scope>
    <source>
        <strain evidence="7">DSM 11246 / JCM 15787 / PB90-1</strain>
    </source>
</reference>